<dbReference type="InterPro" id="IPR032710">
    <property type="entry name" value="NTF2-like_dom_sf"/>
</dbReference>
<keyword evidence="3" id="KW-1185">Reference proteome</keyword>
<protein>
    <recommendedName>
        <fullName evidence="1">SnoaL-like domain-containing protein</fullName>
    </recommendedName>
</protein>
<reference evidence="3" key="1">
    <citation type="journal article" date="2019" name="Int. J. Syst. Evol. Microbiol.">
        <title>The Global Catalogue of Microorganisms (GCM) 10K type strain sequencing project: providing services to taxonomists for standard genome sequencing and annotation.</title>
        <authorList>
            <consortium name="The Broad Institute Genomics Platform"/>
            <consortium name="The Broad Institute Genome Sequencing Center for Infectious Disease"/>
            <person name="Wu L."/>
            <person name="Ma J."/>
        </authorList>
    </citation>
    <scope>NUCLEOTIDE SEQUENCE [LARGE SCALE GENOMIC DNA]</scope>
    <source>
        <strain evidence="3">JCM 3175</strain>
    </source>
</reference>
<sequence length="125" mass="14667">MIEESGVRAWVRRYERAWRTAGTDQLDELFTGDVTYQMAPFQDPHRGLEALRVLWDAERAGPDEEFELWFEVVAVDDPRAVVRLEVRYGHPDPQQFRDLWILEFAVDGRCRAFEEWAFSPKGPVP</sequence>
<comment type="caution">
    <text evidence="2">The sequence shown here is derived from an EMBL/GenBank/DDBJ whole genome shotgun (WGS) entry which is preliminary data.</text>
</comment>
<gene>
    <name evidence="2" type="ORF">GCM10023176_10660</name>
</gene>
<organism evidence="2 3">
    <name type="scientific">Micromonospora coerulea</name>
    <dbReference type="NCBI Taxonomy" id="47856"/>
    <lineage>
        <taxon>Bacteria</taxon>
        <taxon>Bacillati</taxon>
        <taxon>Actinomycetota</taxon>
        <taxon>Actinomycetes</taxon>
        <taxon>Micromonosporales</taxon>
        <taxon>Micromonosporaceae</taxon>
        <taxon>Micromonospora</taxon>
    </lineage>
</organism>
<dbReference type="Gene3D" id="3.10.450.50">
    <property type="match status" value="1"/>
</dbReference>
<name>A0ABP8SBA7_9ACTN</name>
<evidence type="ECO:0000259" key="1">
    <source>
        <dbReference type="Pfam" id="PF12680"/>
    </source>
</evidence>
<evidence type="ECO:0000313" key="2">
    <source>
        <dbReference type="EMBL" id="GAA4564530.1"/>
    </source>
</evidence>
<dbReference type="Pfam" id="PF12680">
    <property type="entry name" value="SnoaL_2"/>
    <property type="match status" value="1"/>
</dbReference>
<dbReference type="EMBL" id="BAABGU010000004">
    <property type="protein sequence ID" value="GAA4564530.1"/>
    <property type="molecule type" value="Genomic_DNA"/>
</dbReference>
<proteinExistence type="predicted"/>
<dbReference type="SUPFAM" id="SSF54427">
    <property type="entry name" value="NTF2-like"/>
    <property type="match status" value="1"/>
</dbReference>
<dbReference type="RefSeq" id="WP_346116679.1">
    <property type="nucleotide sequence ID" value="NZ_BAABGU010000004.1"/>
</dbReference>
<accession>A0ABP8SBA7</accession>
<dbReference type="InterPro" id="IPR037401">
    <property type="entry name" value="SnoaL-like"/>
</dbReference>
<dbReference type="Proteomes" id="UP001500307">
    <property type="component" value="Unassembled WGS sequence"/>
</dbReference>
<feature type="domain" description="SnoaL-like" evidence="1">
    <location>
        <begin position="11"/>
        <end position="110"/>
    </location>
</feature>
<evidence type="ECO:0000313" key="3">
    <source>
        <dbReference type="Proteomes" id="UP001500307"/>
    </source>
</evidence>